<feature type="region of interest" description="Disordered" evidence="10">
    <location>
        <begin position="481"/>
        <end position="523"/>
    </location>
</feature>
<keyword evidence="12" id="KW-1185">Reference proteome</keyword>
<evidence type="ECO:0000256" key="3">
    <source>
        <dbReference type="ARBA" id="ARBA00022448"/>
    </source>
</evidence>
<keyword evidence="5" id="KW-0677">Repeat</keyword>
<dbReference type="AlphaFoldDB" id="A0A9W8AFQ8"/>
<feature type="repeat" description="Solcar" evidence="8">
    <location>
        <begin position="264"/>
        <end position="354"/>
    </location>
</feature>
<dbReference type="Proteomes" id="UP001150569">
    <property type="component" value="Unassembled WGS sequence"/>
</dbReference>
<dbReference type="GO" id="GO:0016020">
    <property type="term" value="C:membrane"/>
    <property type="evidence" value="ECO:0007669"/>
    <property type="project" value="UniProtKB-SubCell"/>
</dbReference>
<evidence type="ECO:0000256" key="9">
    <source>
        <dbReference type="RuleBase" id="RU000488"/>
    </source>
</evidence>
<evidence type="ECO:0000256" key="4">
    <source>
        <dbReference type="ARBA" id="ARBA00022692"/>
    </source>
</evidence>
<dbReference type="SUPFAM" id="SSF103506">
    <property type="entry name" value="Mitochondrial carrier"/>
    <property type="match status" value="1"/>
</dbReference>
<evidence type="ECO:0000256" key="1">
    <source>
        <dbReference type="ARBA" id="ARBA00004141"/>
    </source>
</evidence>
<feature type="compositionally biased region" description="Basic and acidic residues" evidence="10">
    <location>
        <begin position="481"/>
        <end position="504"/>
    </location>
</feature>
<dbReference type="InterPro" id="IPR050391">
    <property type="entry name" value="Mito_Metabolite_Transporter"/>
</dbReference>
<feature type="region of interest" description="Disordered" evidence="10">
    <location>
        <begin position="1"/>
        <end position="24"/>
    </location>
</feature>
<organism evidence="11 12">
    <name type="scientific">Tieghemiomyces parasiticus</name>
    <dbReference type="NCBI Taxonomy" id="78921"/>
    <lineage>
        <taxon>Eukaryota</taxon>
        <taxon>Fungi</taxon>
        <taxon>Fungi incertae sedis</taxon>
        <taxon>Zoopagomycota</taxon>
        <taxon>Kickxellomycotina</taxon>
        <taxon>Dimargaritomycetes</taxon>
        <taxon>Dimargaritales</taxon>
        <taxon>Dimargaritaceae</taxon>
        <taxon>Tieghemiomyces</taxon>
    </lineage>
</organism>
<evidence type="ECO:0000313" key="12">
    <source>
        <dbReference type="Proteomes" id="UP001150569"/>
    </source>
</evidence>
<protein>
    <recommendedName>
        <fullName evidence="13">Mitochondrial carrier</fullName>
    </recommendedName>
</protein>
<evidence type="ECO:0000256" key="7">
    <source>
        <dbReference type="ARBA" id="ARBA00023136"/>
    </source>
</evidence>
<comment type="subcellular location">
    <subcellularLocation>
        <location evidence="1">Membrane</location>
        <topology evidence="1">Multi-pass membrane protein</topology>
    </subcellularLocation>
</comment>
<dbReference type="PROSITE" id="PS50920">
    <property type="entry name" value="SOLCAR"/>
    <property type="match status" value="1"/>
</dbReference>
<evidence type="ECO:0000256" key="6">
    <source>
        <dbReference type="ARBA" id="ARBA00022989"/>
    </source>
</evidence>
<evidence type="ECO:0000256" key="10">
    <source>
        <dbReference type="SAM" id="MobiDB-lite"/>
    </source>
</evidence>
<dbReference type="EMBL" id="JANBPT010000142">
    <property type="protein sequence ID" value="KAJ1926957.1"/>
    <property type="molecule type" value="Genomic_DNA"/>
</dbReference>
<dbReference type="OrthoDB" id="77989at2759"/>
<name>A0A9W8AFQ8_9FUNG</name>
<evidence type="ECO:0000256" key="5">
    <source>
        <dbReference type="ARBA" id="ARBA00022737"/>
    </source>
</evidence>
<keyword evidence="6" id="KW-1133">Transmembrane helix</keyword>
<comment type="caution">
    <text evidence="11">The sequence shown here is derived from an EMBL/GenBank/DDBJ whole genome shotgun (WGS) entry which is preliminary data.</text>
</comment>
<dbReference type="Gene3D" id="1.50.40.10">
    <property type="entry name" value="Mitochondrial carrier domain"/>
    <property type="match status" value="1"/>
</dbReference>
<proteinExistence type="inferred from homology"/>
<dbReference type="InterPro" id="IPR018108">
    <property type="entry name" value="MCP_transmembrane"/>
</dbReference>
<dbReference type="Pfam" id="PF00153">
    <property type="entry name" value="Mito_carr"/>
    <property type="match status" value="1"/>
</dbReference>
<accession>A0A9W8AFQ8</accession>
<reference evidence="11" key="1">
    <citation type="submission" date="2022-07" db="EMBL/GenBank/DDBJ databases">
        <title>Phylogenomic reconstructions and comparative analyses of Kickxellomycotina fungi.</title>
        <authorList>
            <person name="Reynolds N.K."/>
            <person name="Stajich J.E."/>
            <person name="Barry K."/>
            <person name="Grigoriev I.V."/>
            <person name="Crous P."/>
            <person name="Smith M.E."/>
        </authorList>
    </citation>
    <scope>NUCLEOTIDE SEQUENCE</scope>
    <source>
        <strain evidence="11">RSA 861</strain>
    </source>
</reference>
<gene>
    <name evidence="11" type="ORF">IWQ60_003357</name>
</gene>
<dbReference type="PANTHER" id="PTHR45618">
    <property type="entry name" value="MITOCHONDRIAL DICARBOXYLATE CARRIER-RELATED"/>
    <property type="match status" value="1"/>
</dbReference>
<keyword evidence="4 8" id="KW-0812">Transmembrane</keyword>
<evidence type="ECO:0000313" key="11">
    <source>
        <dbReference type="EMBL" id="KAJ1926957.1"/>
    </source>
</evidence>
<comment type="similarity">
    <text evidence="2 9">Belongs to the mitochondrial carrier (TC 2.A.29) family.</text>
</comment>
<evidence type="ECO:0008006" key="13">
    <source>
        <dbReference type="Google" id="ProtNLM"/>
    </source>
</evidence>
<feature type="region of interest" description="Disordered" evidence="10">
    <location>
        <begin position="113"/>
        <end position="186"/>
    </location>
</feature>
<keyword evidence="3 9" id="KW-0813">Transport</keyword>
<dbReference type="InterPro" id="IPR023395">
    <property type="entry name" value="MCP_dom_sf"/>
</dbReference>
<sequence>MASPPGDGPTASAQRPYSVPAIDPSLSAGDLTRLNPLSPHFQTTGGGLGADDYTQALLQNGGYGDDLGYYTEETAPRNLVYFSGLRFLTVAMSNPFEVGQTLLQVQHVPDGCATGAGADDSGGEADRSDSGRSRIPGPEDPGYYEYLRSNPPSSTGGVHPNVGGSGRRHRTPRTDHTGYFTPTVSQLDDDGTRADYNLGILETGVLGTMRTLYSHPGEGIFSLLKGQFTGWVYEMAQLLTQPTLEGYLNEIFNLYDDTIPLVHLEHIWPNLGTLVGSHVITGVLLSPLELMRTRLMIQPALPARRKYAGLLSGLRTVLREEGGLRALYLSGVHLIPTVIFHTMRPLFEHTTALVITRALGVSAEDAPFTYVLAELAFRTLELVVMLPIDTIRKRLQAQPRYTKDFTISVTSSADTSASPSRSRATAPPALLTAASSSVAAGFTSSSSFRPFVTSVNLSPVPYTGMLNCAYRIITEEGASPRRLREARERRRQEGGGDEYQRYRSAEGSVATRQRRGRSTANDGPRVTWGLRGLYQGFGLHFASHTSLFAVGLLGGIRVEEDW</sequence>
<evidence type="ECO:0000256" key="8">
    <source>
        <dbReference type="PROSITE-ProRule" id="PRU00282"/>
    </source>
</evidence>
<keyword evidence="7 8" id="KW-0472">Membrane</keyword>
<evidence type="ECO:0000256" key="2">
    <source>
        <dbReference type="ARBA" id="ARBA00006375"/>
    </source>
</evidence>